<accession>A0A9X4D6L3</accession>
<dbReference type="EMBL" id="JANIAN010000079">
    <property type="protein sequence ID" value="MDD2110080.1"/>
    <property type="molecule type" value="Genomic_DNA"/>
</dbReference>
<evidence type="ECO:0000256" key="1">
    <source>
        <dbReference type="SAM" id="Phobius"/>
    </source>
</evidence>
<keyword evidence="1" id="KW-1133">Transmembrane helix</keyword>
<keyword evidence="1" id="KW-0472">Membrane</keyword>
<feature type="transmembrane region" description="Helical" evidence="1">
    <location>
        <begin position="60"/>
        <end position="81"/>
    </location>
</feature>
<protein>
    <recommendedName>
        <fullName evidence="2">DUF6708 domain-containing protein</fullName>
    </recommendedName>
</protein>
<dbReference type="AlphaFoldDB" id="A0A9X4D6L3"/>
<dbReference type="Pfam" id="PF20455">
    <property type="entry name" value="DUF6708"/>
    <property type="match status" value="1"/>
</dbReference>
<organism evidence="3 4">
    <name type="scientific">Pseudomonas asiatica</name>
    <dbReference type="NCBI Taxonomy" id="2219225"/>
    <lineage>
        <taxon>Bacteria</taxon>
        <taxon>Pseudomonadati</taxon>
        <taxon>Pseudomonadota</taxon>
        <taxon>Gammaproteobacteria</taxon>
        <taxon>Pseudomonadales</taxon>
        <taxon>Pseudomonadaceae</taxon>
        <taxon>Pseudomonas</taxon>
    </lineage>
</organism>
<evidence type="ECO:0000259" key="2">
    <source>
        <dbReference type="Pfam" id="PF20455"/>
    </source>
</evidence>
<keyword evidence="1" id="KW-0812">Transmembrane</keyword>
<name>A0A9X4D6L3_9PSED</name>
<evidence type="ECO:0000313" key="3">
    <source>
        <dbReference type="EMBL" id="MDD2110080.1"/>
    </source>
</evidence>
<feature type="transmembrane region" description="Helical" evidence="1">
    <location>
        <begin position="93"/>
        <end position="113"/>
    </location>
</feature>
<dbReference type="Proteomes" id="UP001150678">
    <property type="component" value="Unassembled WGS sequence"/>
</dbReference>
<reference evidence="3" key="1">
    <citation type="submission" date="2022-07" db="EMBL/GenBank/DDBJ databases">
        <title>Multi-strain Analysis of Pseudomonas putida Reveals Metabolic and Genetic Diversity.</title>
        <authorList>
            <person name="Monk J.M."/>
        </authorList>
    </citation>
    <scope>NUCLEOTIDE SEQUENCE</scope>
    <source>
        <strain evidence="3">17514</strain>
    </source>
</reference>
<feature type="domain" description="DUF6708" evidence="2">
    <location>
        <begin position="105"/>
        <end position="246"/>
    </location>
</feature>
<comment type="caution">
    <text evidence="3">The sequence shown here is derived from an EMBL/GenBank/DDBJ whole genome shotgun (WGS) entry which is preliminary data.</text>
</comment>
<evidence type="ECO:0000313" key="4">
    <source>
        <dbReference type="Proteomes" id="UP001150678"/>
    </source>
</evidence>
<dbReference type="RefSeq" id="WP_274079993.1">
    <property type="nucleotide sequence ID" value="NZ_JANIAN010000079.1"/>
</dbReference>
<dbReference type="InterPro" id="IPR046554">
    <property type="entry name" value="DUF6708"/>
</dbReference>
<sequence length="272" mass="31790">MTTHEPRVLMRRAPAWRYDLPSAHEAPTSLLSLNDINPPPNHADDVYMELPRSTVRLRGVLALLGIPTLLFLFFVAVQVYWGLIDYSQAFDWIMKLILILGPLICIWVVFSFVRLDLALPRDEPIRFNRLRRKIYIYQFRCNYLFLFSRKHWGVKPVAYNWDDVTAEVYRVYASGYGGLIENVMLSVRNPETNEVIDRVFFTHDLYHGEAYWAIARLFMQQGPEALPKFVHPPRDWNDDDGLSHMHCLAPKVHWPEDMDRESRTGPSEGEAQ</sequence>
<proteinExistence type="predicted"/>
<gene>
    <name evidence="3" type="ORF">NP533_28270</name>
</gene>